<dbReference type="AlphaFoldDB" id="A0A2P2PJM3"/>
<protein>
    <submittedName>
        <fullName evidence="1">Uncharacterized protein</fullName>
    </submittedName>
</protein>
<name>A0A2P2PJM3_RHIMU</name>
<reference evidence="1" key="1">
    <citation type="submission" date="2018-02" db="EMBL/GenBank/DDBJ databases">
        <title>Rhizophora mucronata_Transcriptome.</title>
        <authorList>
            <person name="Meera S.P."/>
            <person name="Sreeshan A."/>
            <person name="Augustine A."/>
        </authorList>
    </citation>
    <scope>NUCLEOTIDE SEQUENCE</scope>
    <source>
        <tissue evidence="1">Leaf</tissue>
    </source>
</reference>
<evidence type="ECO:0000313" key="1">
    <source>
        <dbReference type="EMBL" id="MBX54905.1"/>
    </source>
</evidence>
<organism evidence="1">
    <name type="scientific">Rhizophora mucronata</name>
    <name type="common">Asiatic mangrove</name>
    <dbReference type="NCBI Taxonomy" id="61149"/>
    <lineage>
        <taxon>Eukaryota</taxon>
        <taxon>Viridiplantae</taxon>
        <taxon>Streptophyta</taxon>
        <taxon>Embryophyta</taxon>
        <taxon>Tracheophyta</taxon>
        <taxon>Spermatophyta</taxon>
        <taxon>Magnoliopsida</taxon>
        <taxon>eudicotyledons</taxon>
        <taxon>Gunneridae</taxon>
        <taxon>Pentapetalae</taxon>
        <taxon>rosids</taxon>
        <taxon>fabids</taxon>
        <taxon>Malpighiales</taxon>
        <taxon>Rhizophoraceae</taxon>
        <taxon>Rhizophora</taxon>
    </lineage>
</organism>
<accession>A0A2P2PJM3</accession>
<proteinExistence type="predicted"/>
<sequence>MTEYGCHEFLTESEYNADKVKQNYSCRPHNSFHENKKGTKMTVKNGISRSLNYRNLNTSRKNHTN</sequence>
<dbReference type="EMBL" id="GGEC01074421">
    <property type="protein sequence ID" value="MBX54905.1"/>
    <property type="molecule type" value="Transcribed_RNA"/>
</dbReference>